<evidence type="ECO:0000313" key="2">
    <source>
        <dbReference type="EMBL" id="KAF5313866.1"/>
    </source>
</evidence>
<sequence length="265" mass="29419">MATKQFDPHHTLVSSYLIPPSALGAIRLLIAVYVLAGLIFMLVWGGVKTKDLDSFFSYFTNLGYIGICAYFFASGTQTLAYARNLRILAGLGAMEPTAEEVRYPLQKAPRFLRYLYVLLLSTVITFPILVTVVYWTLIASSSSFSSAYITWSNVTKHILNSVFALFEILLTNTTPMPWIDLPATLVMLIGYLGVAYITHQTQGFYTYSFLDPGKSGKKKLAAYIVGIAVGQCVTFCVVRLVISIRSRVVRKRVEAEETRGGAISY</sequence>
<dbReference type="NCBIfam" id="NF038065">
    <property type="entry name" value="Pr6Pr"/>
    <property type="match status" value="1"/>
</dbReference>
<evidence type="ECO:0000256" key="1">
    <source>
        <dbReference type="SAM" id="Phobius"/>
    </source>
</evidence>
<dbReference type="AlphaFoldDB" id="A0A8H5AZG5"/>
<proteinExistence type="predicted"/>
<dbReference type="GO" id="GO:0016020">
    <property type="term" value="C:membrane"/>
    <property type="evidence" value="ECO:0007669"/>
    <property type="project" value="TreeGrafter"/>
</dbReference>
<accession>A0A8H5AZG5</accession>
<reference evidence="2 3" key="1">
    <citation type="journal article" date="2020" name="ISME J.">
        <title>Uncovering the hidden diversity of litter-decomposition mechanisms in mushroom-forming fungi.</title>
        <authorList>
            <person name="Floudas D."/>
            <person name="Bentzer J."/>
            <person name="Ahren D."/>
            <person name="Johansson T."/>
            <person name="Persson P."/>
            <person name="Tunlid A."/>
        </authorList>
    </citation>
    <scope>NUCLEOTIDE SEQUENCE [LARGE SCALE GENOMIC DNA]</scope>
    <source>
        <strain evidence="2 3">CBS 101986</strain>
    </source>
</reference>
<protein>
    <submittedName>
        <fullName evidence="2">Uncharacterized protein</fullName>
    </submittedName>
</protein>
<dbReference type="Proteomes" id="UP000567179">
    <property type="component" value="Unassembled WGS sequence"/>
</dbReference>
<feature type="transmembrane region" description="Helical" evidence="1">
    <location>
        <begin position="114"/>
        <end position="137"/>
    </location>
</feature>
<name>A0A8H5AZG5_9AGAR</name>
<organism evidence="2 3">
    <name type="scientific">Psilocybe cf. subviscida</name>
    <dbReference type="NCBI Taxonomy" id="2480587"/>
    <lineage>
        <taxon>Eukaryota</taxon>
        <taxon>Fungi</taxon>
        <taxon>Dikarya</taxon>
        <taxon>Basidiomycota</taxon>
        <taxon>Agaricomycotina</taxon>
        <taxon>Agaricomycetes</taxon>
        <taxon>Agaricomycetidae</taxon>
        <taxon>Agaricales</taxon>
        <taxon>Agaricineae</taxon>
        <taxon>Strophariaceae</taxon>
        <taxon>Psilocybe</taxon>
    </lineage>
</organism>
<keyword evidence="1" id="KW-0472">Membrane</keyword>
<dbReference type="EMBL" id="JAACJJ010000046">
    <property type="protein sequence ID" value="KAF5313866.1"/>
    <property type="molecule type" value="Genomic_DNA"/>
</dbReference>
<comment type="caution">
    <text evidence="2">The sequence shown here is derived from an EMBL/GenBank/DDBJ whole genome shotgun (WGS) entry which is preliminary data.</text>
</comment>
<feature type="transmembrane region" description="Helical" evidence="1">
    <location>
        <begin position="157"/>
        <end position="174"/>
    </location>
</feature>
<dbReference type="OrthoDB" id="419711at2759"/>
<feature type="transmembrane region" description="Helical" evidence="1">
    <location>
        <begin position="21"/>
        <end position="43"/>
    </location>
</feature>
<dbReference type="PANTHER" id="PTHR12242">
    <property type="entry name" value="OS02G0130600 PROTEIN-RELATED"/>
    <property type="match status" value="1"/>
</dbReference>
<feature type="transmembrane region" description="Helical" evidence="1">
    <location>
        <begin position="220"/>
        <end position="242"/>
    </location>
</feature>
<gene>
    <name evidence="2" type="ORF">D9619_013093</name>
</gene>
<feature type="transmembrane region" description="Helical" evidence="1">
    <location>
        <begin position="55"/>
        <end position="73"/>
    </location>
</feature>
<keyword evidence="3" id="KW-1185">Reference proteome</keyword>
<keyword evidence="1" id="KW-0812">Transmembrane</keyword>
<feature type="transmembrane region" description="Helical" evidence="1">
    <location>
        <begin position="181"/>
        <end position="200"/>
    </location>
</feature>
<dbReference type="InterPro" id="IPR049713">
    <property type="entry name" value="Pr6Pr-like"/>
</dbReference>
<keyword evidence="1" id="KW-1133">Transmembrane helix</keyword>
<evidence type="ECO:0000313" key="3">
    <source>
        <dbReference type="Proteomes" id="UP000567179"/>
    </source>
</evidence>
<dbReference type="PANTHER" id="PTHR12242:SF1">
    <property type="entry name" value="MYND-TYPE DOMAIN-CONTAINING PROTEIN"/>
    <property type="match status" value="1"/>
</dbReference>